<evidence type="ECO:0000259" key="2">
    <source>
        <dbReference type="Pfam" id="PF11127"/>
    </source>
</evidence>
<dbReference type="AlphaFoldDB" id="A0A2A9HEQ0"/>
<name>A0A2A9HEQ0_TEPT2</name>
<accession>A0A2A9HEQ0</accession>
<organism evidence="3 4">
    <name type="scientific">Tepidiforma thermophila (strain KCTC 52669 / CGMCC 1.13589 / G233)</name>
    <dbReference type="NCBI Taxonomy" id="2761530"/>
    <lineage>
        <taxon>Bacteria</taxon>
        <taxon>Bacillati</taxon>
        <taxon>Chloroflexota</taxon>
        <taxon>Tepidiformia</taxon>
        <taxon>Tepidiformales</taxon>
        <taxon>Tepidiformaceae</taxon>
        <taxon>Tepidiforma</taxon>
    </lineage>
</organism>
<keyword evidence="1" id="KW-0472">Membrane</keyword>
<dbReference type="Pfam" id="PF11127">
    <property type="entry name" value="YgaP-like_TM"/>
    <property type="match status" value="1"/>
</dbReference>
<evidence type="ECO:0000313" key="3">
    <source>
        <dbReference type="EMBL" id="PFG73580.1"/>
    </source>
</evidence>
<dbReference type="InterPro" id="IPR021309">
    <property type="entry name" value="YgaP-like_TM"/>
</dbReference>
<sequence>MGLATFMASTAGRLLRVVLGIVLVVVGLVIGGPAGWVIAVIGLVPIAAGAANVCLIGPLIGAPFKGSELRR</sequence>
<evidence type="ECO:0000256" key="1">
    <source>
        <dbReference type="SAM" id="Phobius"/>
    </source>
</evidence>
<feature type="domain" description="Inner membrane protein YgaP-like transmembrane" evidence="2">
    <location>
        <begin position="9"/>
        <end position="61"/>
    </location>
</feature>
<keyword evidence="1" id="KW-1133">Transmembrane helix</keyword>
<keyword evidence="4" id="KW-1185">Reference proteome</keyword>
<dbReference type="EMBL" id="PDJQ01000001">
    <property type="protein sequence ID" value="PFG73580.1"/>
    <property type="molecule type" value="Genomic_DNA"/>
</dbReference>
<feature type="transmembrane region" description="Helical" evidence="1">
    <location>
        <begin position="12"/>
        <end position="30"/>
    </location>
</feature>
<dbReference type="Proteomes" id="UP000223071">
    <property type="component" value="Unassembled WGS sequence"/>
</dbReference>
<keyword evidence="1" id="KW-0812">Transmembrane</keyword>
<gene>
    <name evidence="3" type="ORF">A9A59_0781</name>
</gene>
<protein>
    <recommendedName>
        <fullName evidence="2">Inner membrane protein YgaP-like transmembrane domain-containing protein</fullName>
    </recommendedName>
</protein>
<proteinExistence type="predicted"/>
<reference evidence="3 4" key="1">
    <citation type="submission" date="2017-09" db="EMBL/GenBank/DDBJ databases">
        <title>Sequencing the genomes of two abundant thermophiles in Great Basin hot springs: Thermocrinis jamiesonii and novel Chloroflexi Thermoflexus hugenholtzii.</title>
        <authorList>
            <person name="Hedlund B."/>
        </authorList>
    </citation>
    <scope>NUCLEOTIDE SEQUENCE [LARGE SCALE GENOMIC DNA]</scope>
    <source>
        <strain evidence="3 4">G233</strain>
    </source>
</reference>
<evidence type="ECO:0000313" key="4">
    <source>
        <dbReference type="Proteomes" id="UP000223071"/>
    </source>
</evidence>
<dbReference type="RefSeq" id="WP_098503032.1">
    <property type="nucleotide sequence ID" value="NZ_PDJQ01000001.1"/>
</dbReference>
<feature type="transmembrane region" description="Helical" evidence="1">
    <location>
        <begin position="36"/>
        <end position="61"/>
    </location>
</feature>
<comment type="caution">
    <text evidence="3">The sequence shown here is derived from an EMBL/GenBank/DDBJ whole genome shotgun (WGS) entry which is preliminary data.</text>
</comment>